<dbReference type="SUPFAM" id="SSF53383">
    <property type="entry name" value="PLP-dependent transferases"/>
    <property type="match status" value="1"/>
</dbReference>
<dbReference type="GO" id="GO:0000271">
    <property type="term" value="P:polysaccharide biosynthetic process"/>
    <property type="evidence" value="ECO:0007669"/>
    <property type="project" value="TreeGrafter"/>
</dbReference>
<dbReference type="AlphaFoldDB" id="A0A6J4U7Y8"/>
<comment type="similarity">
    <text evidence="3">Belongs to the DegT/DnrJ/EryC1 family.</text>
</comment>
<keyword evidence="2 3" id="KW-0663">Pyridoxal phosphate</keyword>
<keyword evidence="4" id="KW-0032">Aminotransferase</keyword>
<protein>
    <submittedName>
        <fullName evidence="4">Bacillosamine/Legionaminic acid biosynthesis aminotransferase PglE 4-keto-6-deoxy-N-Acetyl-D-hexosaminyl-(Lipid carrier) aminotransferase</fullName>
    </submittedName>
</protein>
<dbReference type="Gene3D" id="3.40.640.10">
    <property type="entry name" value="Type I PLP-dependent aspartate aminotransferase-like (Major domain)"/>
    <property type="match status" value="1"/>
</dbReference>
<dbReference type="Pfam" id="PF01041">
    <property type="entry name" value="DegT_DnrJ_EryC1"/>
    <property type="match status" value="1"/>
</dbReference>
<evidence type="ECO:0000256" key="2">
    <source>
        <dbReference type="PIRSR" id="PIRSR000390-2"/>
    </source>
</evidence>
<evidence type="ECO:0000256" key="3">
    <source>
        <dbReference type="RuleBase" id="RU004508"/>
    </source>
</evidence>
<dbReference type="GO" id="GO:0030170">
    <property type="term" value="F:pyridoxal phosphate binding"/>
    <property type="evidence" value="ECO:0007669"/>
    <property type="project" value="TreeGrafter"/>
</dbReference>
<sequence length="373" mass="39409">MTVGTSIPLAKPSVGPREEELVLEVMRSGILSLGPMGRRFEEAFAAYVGTEHACAVSSGTAGLHLAVRLAGVGPGDEVITSPFSFVASANCALYEGATPVFADIDPVSLNLDPAAVEAAISPRTKAVVAVHIFGLPCDIEAINALAARHGLAVVEDAAEAVGARRRGRMVGTHGNPAVFAFYPNKQMTTGEGGMVTTDDPELHAQLKSLSNQGRSDAGDWLEHDRLGWNYRLDDVSAAIGLGQVERLDEILAARAAVADRYGELLRSTAGVTPPAVVDGDERSWFVYPVLLDPGVDRNAVMAQLQGEGIACKPYLPAIHLQPFYRARGHRPGELPVCESVSARSLALPFFAGLDADDQARVVDALRRALDAVA</sequence>
<feature type="active site" description="Proton acceptor" evidence="1">
    <location>
        <position position="185"/>
    </location>
</feature>
<organism evidence="4">
    <name type="scientific">uncultured Thermoleophilia bacterium</name>
    <dbReference type="NCBI Taxonomy" id="1497501"/>
    <lineage>
        <taxon>Bacteria</taxon>
        <taxon>Bacillati</taxon>
        <taxon>Actinomycetota</taxon>
        <taxon>Thermoleophilia</taxon>
        <taxon>environmental samples</taxon>
    </lineage>
</organism>
<name>A0A6J4U7Y8_9ACTN</name>
<dbReference type="EMBL" id="CADCWC010000309">
    <property type="protein sequence ID" value="CAA9543442.1"/>
    <property type="molecule type" value="Genomic_DNA"/>
</dbReference>
<dbReference type="InterPro" id="IPR015424">
    <property type="entry name" value="PyrdxlP-dep_Trfase"/>
</dbReference>
<keyword evidence="4" id="KW-0808">Transferase</keyword>
<dbReference type="PANTHER" id="PTHR30244:SF39">
    <property type="entry name" value="BLR3650 PROTEIN"/>
    <property type="match status" value="1"/>
</dbReference>
<dbReference type="GO" id="GO:0008483">
    <property type="term" value="F:transaminase activity"/>
    <property type="evidence" value="ECO:0007669"/>
    <property type="project" value="UniProtKB-KW"/>
</dbReference>
<evidence type="ECO:0000256" key="1">
    <source>
        <dbReference type="PIRSR" id="PIRSR000390-1"/>
    </source>
</evidence>
<evidence type="ECO:0000313" key="4">
    <source>
        <dbReference type="EMBL" id="CAA9543442.1"/>
    </source>
</evidence>
<dbReference type="PANTHER" id="PTHR30244">
    <property type="entry name" value="TRANSAMINASE"/>
    <property type="match status" value="1"/>
</dbReference>
<accession>A0A6J4U7Y8</accession>
<proteinExistence type="inferred from homology"/>
<dbReference type="InterPro" id="IPR015422">
    <property type="entry name" value="PyrdxlP-dep_Trfase_small"/>
</dbReference>
<reference evidence="4" key="1">
    <citation type="submission" date="2020-02" db="EMBL/GenBank/DDBJ databases">
        <authorList>
            <person name="Meier V. D."/>
        </authorList>
    </citation>
    <scope>NUCLEOTIDE SEQUENCE</scope>
    <source>
        <strain evidence="4">AVDCRST_MAG79</strain>
    </source>
</reference>
<dbReference type="PIRSF" id="PIRSF000390">
    <property type="entry name" value="PLP_StrS"/>
    <property type="match status" value="1"/>
</dbReference>
<dbReference type="CDD" id="cd00616">
    <property type="entry name" value="AHBA_syn"/>
    <property type="match status" value="1"/>
</dbReference>
<dbReference type="Gene3D" id="3.90.1150.10">
    <property type="entry name" value="Aspartate Aminotransferase, domain 1"/>
    <property type="match status" value="1"/>
</dbReference>
<feature type="modified residue" description="N6-(pyridoxal phosphate)lysine" evidence="2">
    <location>
        <position position="185"/>
    </location>
</feature>
<dbReference type="InterPro" id="IPR015421">
    <property type="entry name" value="PyrdxlP-dep_Trfase_major"/>
</dbReference>
<gene>
    <name evidence="4" type="ORF">AVDCRST_MAG79-2063</name>
</gene>
<dbReference type="InterPro" id="IPR000653">
    <property type="entry name" value="DegT/StrS_aminotransferase"/>
</dbReference>